<sequence>MERATGEELERATGYTDKKKKKKYFALITYRKRNRKEYTVNNVDMQRRPYCCKQSFTGNLCRQDLQQENGIVPRNL</sequence>
<keyword evidence="2" id="KW-1185">Reference proteome</keyword>
<name>A0A8S4S192_9NEOP</name>
<organism evidence="1 2">
    <name type="scientific">Pararge aegeria aegeria</name>
    <dbReference type="NCBI Taxonomy" id="348720"/>
    <lineage>
        <taxon>Eukaryota</taxon>
        <taxon>Metazoa</taxon>
        <taxon>Ecdysozoa</taxon>
        <taxon>Arthropoda</taxon>
        <taxon>Hexapoda</taxon>
        <taxon>Insecta</taxon>
        <taxon>Pterygota</taxon>
        <taxon>Neoptera</taxon>
        <taxon>Endopterygota</taxon>
        <taxon>Lepidoptera</taxon>
        <taxon>Glossata</taxon>
        <taxon>Ditrysia</taxon>
        <taxon>Papilionoidea</taxon>
        <taxon>Nymphalidae</taxon>
        <taxon>Satyrinae</taxon>
        <taxon>Satyrini</taxon>
        <taxon>Parargina</taxon>
        <taxon>Pararge</taxon>
    </lineage>
</organism>
<comment type="caution">
    <text evidence="1">The sequence shown here is derived from an EMBL/GenBank/DDBJ whole genome shotgun (WGS) entry which is preliminary data.</text>
</comment>
<dbReference type="AlphaFoldDB" id="A0A8S4S192"/>
<protein>
    <submittedName>
        <fullName evidence="1">Jg17428 protein</fullName>
    </submittedName>
</protein>
<reference evidence="1" key="1">
    <citation type="submission" date="2022-03" db="EMBL/GenBank/DDBJ databases">
        <authorList>
            <person name="Lindestad O."/>
        </authorList>
    </citation>
    <scope>NUCLEOTIDE SEQUENCE</scope>
</reference>
<gene>
    <name evidence="1" type="primary">jg17428</name>
    <name evidence="1" type="ORF">PAEG_LOCUS20911</name>
</gene>
<dbReference type="EMBL" id="CAKXAJ010025888">
    <property type="protein sequence ID" value="CAH2245031.1"/>
    <property type="molecule type" value="Genomic_DNA"/>
</dbReference>
<accession>A0A8S4S192</accession>
<proteinExistence type="predicted"/>
<evidence type="ECO:0000313" key="1">
    <source>
        <dbReference type="EMBL" id="CAH2245031.1"/>
    </source>
</evidence>
<dbReference type="Proteomes" id="UP000838756">
    <property type="component" value="Unassembled WGS sequence"/>
</dbReference>
<evidence type="ECO:0000313" key="2">
    <source>
        <dbReference type="Proteomes" id="UP000838756"/>
    </source>
</evidence>